<accession>A0ABQ4C6G9</accession>
<dbReference type="EMBL" id="BONC01000032">
    <property type="protein sequence ID" value="GIF58349.1"/>
    <property type="molecule type" value="Genomic_DNA"/>
</dbReference>
<proteinExistence type="predicted"/>
<dbReference type="Proteomes" id="UP000624325">
    <property type="component" value="Unassembled WGS sequence"/>
</dbReference>
<sequence>MNEAAWIIVGSLTAIPIFVAVLALALRHRTKAGGSDRTLKAASRSIRQSGRDQRRRRRGSIRGTGYGGDDSQGYNAGVSSDGGGTP</sequence>
<comment type="caution">
    <text evidence="3">The sequence shown here is derived from an EMBL/GenBank/DDBJ whole genome shotgun (WGS) entry which is preliminary data.</text>
</comment>
<dbReference type="RefSeq" id="WP_203704805.1">
    <property type="nucleotide sequence ID" value="NZ_BAAALU010000029.1"/>
</dbReference>
<protein>
    <submittedName>
        <fullName evidence="3">Uncharacterized protein</fullName>
    </submittedName>
</protein>
<feature type="transmembrane region" description="Helical" evidence="2">
    <location>
        <begin position="6"/>
        <end position="26"/>
    </location>
</feature>
<keyword evidence="2" id="KW-0472">Membrane</keyword>
<keyword evidence="4" id="KW-1185">Reference proteome</keyword>
<evidence type="ECO:0000256" key="1">
    <source>
        <dbReference type="SAM" id="MobiDB-lite"/>
    </source>
</evidence>
<evidence type="ECO:0000313" key="3">
    <source>
        <dbReference type="EMBL" id="GIF58349.1"/>
    </source>
</evidence>
<organism evidence="3 4">
    <name type="scientific">Asanoa iriomotensis</name>
    <dbReference type="NCBI Taxonomy" id="234613"/>
    <lineage>
        <taxon>Bacteria</taxon>
        <taxon>Bacillati</taxon>
        <taxon>Actinomycetota</taxon>
        <taxon>Actinomycetes</taxon>
        <taxon>Micromonosporales</taxon>
        <taxon>Micromonosporaceae</taxon>
        <taxon>Asanoa</taxon>
    </lineage>
</organism>
<reference evidence="3 4" key="1">
    <citation type="submission" date="2021-01" db="EMBL/GenBank/DDBJ databases">
        <title>Whole genome shotgun sequence of Asanoa iriomotensis NBRC 100142.</title>
        <authorList>
            <person name="Komaki H."/>
            <person name="Tamura T."/>
        </authorList>
    </citation>
    <scope>NUCLEOTIDE SEQUENCE [LARGE SCALE GENOMIC DNA]</scope>
    <source>
        <strain evidence="3 4">NBRC 100142</strain>
    </source>
</reference>
<gene>
    <name evidence="3" type="ORF">Air01nite_44440</name>
</gene>
<evidence type="ECO:0000256" key="2">
    <source>
        <dbReference type="SAM" id="Phobius"/>
    </source>
</evidence>
<keyword evidence="2" id="KW-1133">Transmembrane helix</keyword>
<keyword evidence="2" id="KW-0812">Transmembrane</keyword>
<evidence type="ECO:0000313" key="4">
    <source>
        <dbReference type="Proteomes" id="UP000624325"/>
    </source>
</evidence>
<feature type="region of interest" description="Disordered" evidence="1">
    <location>
        <begin position="31"/>
        <end position="86"/>
    </location>
</feature>
<name>A0ABQ4C6G9_9ACTN</name>